<evidence type="ECO:0000313" key="3">
    <source>
        <dbReference type="EMBL" id="MBD1428057.1"/>
    </source>
</evidence>
<dbReference type="InterPro" id="IPR050463">
    <property type="entry name" value="Gfo/Idh/MocA_oxidrdct_glycsds"/>
</dbReference>
<dbReference type="InterPro" id="IPR006311">
    <property type="entry name" value="TAT_signal"/>
</dbReference>
<organism evidence="3 4">
    <name type="scientific">Sphingobacterium litopenaei</name>
    <dbReference type="NCBI Taxonomy" id="2763500"/>
    <lineage>
        <taxon>Bacteria</taxon>
        <taxon>Pseudomonadati</taxon>
        <taxon>Bacteroidota</taxon>
        <taxon>Sphingobacteriia</taxon>
        <taxon>Sphingobacteriales</taxon>
        <taxon>Sphingobacteriaceae</taxon>
        <taxon>Sphingobacterium</taxon>
    </lineage>
</organism>
<keyword evidence="4" id="KW-1185">Reference proteome</keyword>
<comment type="caution">
    <text evidence="3">The sequence shown here is derived from an EMBL/GenBank/DDBJ whole genome shotgun (WGS) entry which is preliminary data.</text>
</comment>
<accession>A0ABR7Y9T5</accession>
<reference evidence="3 4" key="1">
    <citation type="submission" date="2020-08" db="EMBL/GenBank/DDBJ databases">
        <title>Sphingobacterium sp. DN04309 isolated from aquaculture water.</title>
        <authorList>
            <person name="Zhang M."/>
        </authorList>
    </citation>
    <scope>NUCLEOTIDE SEQUENCE [LARGE SCALE GENOMIC DNA]</scope>
    <source>
        <strain evidence="3 4">DN04309</strain>
    </source>
</reference>
<dbReference type="Proteomes" id="UP000651271">
    <property type="component" value="Unassembled WGS sequence"/>
</dbReference>
<dbReference type="InterPro" id="IPR036291">
    <property type="entry name" value="NAD(P)-bd_dom_sf"/>
</dbReference>
<dbReference type="PANTHER" id="PTHR43818:SF5">
    <property type="entry name" value="OXIDOREDUCTASE FAMILY PROTEIN"/>
    <property type="match status" value="1"/>
</dbReference>
<dbReference type="PANTHER" id="PTHR43818">
    <property type="entry name" value="BCDNA.GH03377"/>
    <property type="match status" value="1"/>
</dbReference>
<gene>
    <name evidence="3" type="ORF">H8B04_00495</name>
</gene>
<evidence type="ECO:0000259" key="2">
    <source>
        <dbReference type="Pfam" id="PF22725"/>
    </source>
</evidence>
<dbReference type="InterPro" id="IPR055170">
    <property type="entry name" value="GFO_IDH_MocA-like_dom"/>
</dbReference>
<dbReference type="SUPFAM" id="SSF51735">
    <property type="entry name" value="NAD(P)-binding Rossmann-fold domains"/>
    <property type="match status" value="1"/>
</dbReference>
<dbReference type="Pfam" id="PF22725">
    <property type="entry name" value="GFO_IDH_MocA_C3"/>
    <property type="match status" value="1"/>
</dbReference>
<dbReference type="InterPro" id="IPR000683">
    <property type="entry name" value="Gfo/Idh/MocA-like_OxRdtase_N"/>
</dbReference>
<evidence type="ECO:0000259" key="1">
    <source>
        <dbReference type="Pfam" id="PF01408"/>
    </source>
</evidence>
<proteinExistence type="predicted"/>
<feature type="domain" description="Gfo/Idh/MocA-like oxidoreductase N-terminal" evidence="1">
    <location>
        <begin position="42"/>
        <end position="166"/>
    </location>
</feature>
<sequence length="441" mass="48977">MINNMENIKRRDFIKTSALVTGGVAVNASSISSVFAAGSDVIKVALIGCGGRGTGAAADALNSGQNIKLVALADAFRDNLDAAYNNLSKRYSDKMDIPESRKYVGFDAYKHAIKDADVVLLVTPPGFRPQHFEEAVKQGKHIFMEKSVAVDVPGVRRILAAAKIAEQKKLNVVVGLQRRYQFNYREGIKRVLDGAIGDIVAGQVYWNSGGVWVRPRKPEQTEMEYQMRNWYYFNWLCGDHIVEQHVHNIDIANWIKGKYPVSIQGVGSRAHRVGKEYGEIYDNFSIEMTYDDGAVVTSQCCHFEGSHNRVDETFQGTKGRIYLSAGGRAILWDAKGNEIYRHDPKGNPNPYQQEHVELFAAIAKGEYKFNNAEYGAYSSLAGIIGRIACYTGKVIKWEDALKSEIDLMPETLAWDAKPKILPDANGVYPVAVPGINTNLFI</sequence>
<dbReference type="Pfam" id="PF01408">
    <property type="entry name" value="GFO_IDH_MocA"/>
    <property type="match status" value="1"/>
</dbReference>
<dbReference type="PROSITE" id="PS51318">
    <property type="entry name" value="TAT"/>
    <property type="match status" value="1"/>
</dbReference>
<evidence type="ECO:0000313" key="4">
    <source>
        <dbReference type="Proteomes" id="UP000651271"/>
    </source>
</evidence>
<dbReference type="Gene3D" id="3.40.50.720">
    <property type="entry name" value="NAD(P)-binding Rossmann-like Domain"/>
    <property type="match status" value="1"/>
</dbReference>
<feature type="domain" description="GFO/IDH/MocA-like oxidoreductase" evidence="2">
    <location>
        <begin position="190"/>
        <end position="321"/>
    </location>
</feature>
<protein>
    <submittedName>
        <fullName evidence="3">Gfo/Idh/MocA family oxidoreductase</fullName>
    </submittedName>
</protein>
<dbReference type="EMBL" id="JACOIJ010000001">
    <property type="protein sequence ID" value="MBD1428057.1"/>
    <property type="molecule type" value="Genomic_DNA"/>
</dbReference>
<dbReference type="SUPFAM" id="SSF55347">
    <property type="entry name" value="Glyceraldehyde-3-phosphate dehydrogenase-like, C-terminal domain"/>
    <property type="match status" value="1"/>
</dbReference>
<dbReference type="Gene3D" id="3.30.360.10">
    <property type="entry name" value="Dihydrodipicolinate Reductase, domain 2"/>
    <property type="match status" value="1"/>
</dbReference>
<name>A0ABR7Y9T5_9SPHI</name>